<reference evidence="1 2" key="1">
    <citation type="submission" date="2019-08" db="EMBL/GenBank/DDBJ databases">
        <title>Bradyrhizobium hipponensis sp. nov., a rhizobium isolated from a Lupinus angustifolius root nodule in Tunisia.</title>
        <authorList>
            <person name="Off K."/>
            <person name="Rejili M."/>
            <person name="Mars M."/>
            <person name="Brachmann A."/>
            <person name="Marin M."/>
        </authorList>
    </citation>
    <scope>NUCLEOTIDE SEQUENCE [LARGE SCALE GENOMIC DNA]</scope>
    <source>
        <strain evidence="2">aSej3</strain>
    </source>
</reference>
<evidence type="ECO:0000313" key="1">
    <source>
        <dbReference type="EMBL" id="TYO66957.1"/>
    </source>
</evidence>
<dbReference type="AlphaFoldDB" id="A0A5S4YTY6"/>
<name>A0A5S4YTY6_9BRAD</name>
<proteinExistence type="predicted"/>
<protein>
    <submittedName>
        <fullName evidence="1">Uncharacterized protein</fullName>
    </submittedName>
</protein>
<dbReference type="EMBL" id="VSTH01000023">
    <property type="protein sequence ID" value="TYO66957.1"/>
    <property type="molecule type" value="Genomic_DNA"/>
</dbReference>
<sequence length="175" mass="18932">MQMLQEKVAYSRSSVESMMERIKAAASTRAPGEKVAIACSRIQTGTTPWAAIVTAIIQGDARAALDPQAETLKLKQLVAPDPAAFVTGVRKHLKIQEEPADIEWVGAASAGDILKISYAAFWRLVRAKPDLIKQLRKGSTPTFSKTFARFPQSTSSSAKSPFGGNCIRGLRCWPG</sequence>
<comment type="caution">
    <text evidence="1">The sequence shown here is derived from an EMBL/GenBank/DDBJ whole genome shotgun (WGS) entry which is preliminary data.</text>
</comment>
<gene>
    <name evidence="1" type="ORF">FXV83_09165</name>
</gene>
<dbReference type="RefSeq" id="WP_148738860.1">
    <property type="nucleotide sequence ID" value="NZ_VSTH01000023.1"/>
</dbReference>
<evidence type="ECO:0000313" key="2">
    <source>
        <dbReference type="Proteomes" id="UP000324797"/>
    </source>
</evidence>
<keyword evidence="2" id="KW-1185">Reference proteome</keyword>
<accession>A0A5S4YTY6</accession>
<organism evidence="1 2">
    <name type="scientific">Bradyrhizobium hipponense</name>
    <dbReference type="NCBI Taxonomy" id="2605638"/>
    <lineage>
        <taxon>Bacteria</taxon>
        <taxon>Pseudomonadati</taxon>
        <taxon>Pseudomonadota</taxon>
        <taxon>Alphaproteobacteria</taxon>
        <taxon>Hyphomicrobiales</taxon>
        <taxon>Nitrobacteraceae</taxon>
        <taxon>Bradyrhizobium</taxon>
    </lineage>
</organism>
<dbReference type="Proteomes" id="UP000324797">
    <property type="component" value="Unassembled WGS sequence"/>
</dbReference>